<proteinExistence type="predicted"/>
<gene>
    <name evidence="1" type="ORF">N7330_06765</name>
</gene>
<dbReference type="InterPro" id="IPR003607">
    <property type="entry name" value="HD/PDEase_dom"/>
</dbReference>
<sequence length="347" mass="37971">MPTVPPFVPSPLPLSSRVEDEAPYQDLLGLWSDLEAALGLLLARPALIQQLPHKIAQLDTWLQELIAHDSDSALYLMFQLAGSSTVGYSASHALVCATLGHILAHEFQLPPHERNALVQAAFTMNVGMTALQDQLALQRERPSVAQQESIRLHPSEGRRLLEELGVADPLWLDVVGLHHINTSAREPLEQQPPAERLARILATCDRYAAMISPRRNRAGRSVAESVQAVTGPQSKLYEQAGEALIRSVGLFPPGVYVALSTGETAVVLRRTPQVGQPLVAKLLDARKVALRQPELLALDGQTLRISHALPSTEVTLQIDHRTLVRLGMYAARFSDGLQQLVTMPGMR</sequence>
<dbReference type="Proteomes" id="UP001158297">
    <property type="component" value="Unassembled WGS sequence"/>
</dbReference>
<evidence type="ECO:0000313" key="1">
    <source>
        <dbReference type="EMBL" id="MDH0362756.1"/>
    </source>
</evidence>
<comment type="caution">
    <text evidence="1">The sequence shown here is derived from an EMBL/GenBank/DDBJ whole genome shotgun (WGS) entry which is preliminary data.</text>
</comment>
<name>A0AA42HR23_9BURK</name>
<dbReference type="AlphaFoldDB" id="A0AA42HR23"/>
<dbReference type="EMBL" id="JAODZU010000006">
    <property type="protein sequence ID" value="MDH0362756.1"/>
    <property type="molecule type" value="Genomic_DNA"/>
</dbReference>
<organism evidence="1 2">
    <name type="scientific">Comamonas aquatica</name>
    <dbReference type="NCBI Taxonomy" id="225991"/>
    <lineage>
        <taxon>Bacteria</taxon>
        <taxon>Pseudomonadati</taxon>
        <taxon>Pseudomonadota</taxon>
        <taxon>Betaproteobacteria</taxon>
        <taxon>Burkholderiales</taxon>
        <taxon>Comamonadaceae</taxon>
        <taxon>Comamonas</taxon>
    </lineage>
</organism>
<accession>A0AA42HR23</accession>
<dbReference type="RefSeq" id="WP_279849277.1">
    <property type="nucleotide sequence ID" value="NZ_JAOCET010000001.1"/>
</dbReference>
<dbReference type="SUPFAM" id="SSF109604">
    <property type="entry name" value="HD-domain/PDEase-like"/>
    <property type="match status" value="1"/>
</dbReference>
<dbReference type="CDD" id="cd00077">
    <property type="entry name" value="HDc"/>
    <property type="match status" value="1"/>
</dbReference>
<protein>
    <submittedName>
        <fullName evidence="1">Phosphodiesterase</fullName>
    </submittedName>
</protein>
<reference evidence="1" key="1">
    <citation type="submission" date="2022-09" db="EMBL/GenBank/DDBJ databases">
        <title>Intensive care unit water sources are persistently colonized with multi-drug resistant bacteria and are the site of extensive horizontal gene transfer of antibiotic resistance genes.</title>
        <authorList>
            <person name="Diorio-Toth L."/>
        </authorList>
    </citation>
    <scope>NUCLEOTIDE SEQUENCE</scope>
    <source>
        <strain evidence="1">GD04130</strain>
    </source>
</reference>
<evidence type="ECO:0000313" key="2">
    <source>
        <dbReference type="Proteomes" id="UP001158297"/>
    </source>
</evidence>
<dbReference type="Gene3D" id="1.10.3210.10">
    <property type="entry name" value="Hypothetical protein af1432"/>
    <property type="match status" value="1"/>
</dbReference>